<evidence type="ECO:0000313" key="5">
    <source>
        <dbReference type="Proteomes" id="UP000177208"/>
    </source>
</evidence>
<accession>A0A1F7GE07</accession>
<gene>
    <name evidence="4" type="ORF">A2774_01950</name>
</gene>
<sequence>MLIIRRAKPDDIENLQKLNQEVFIDNHKYDDDLRMDWAISEKGKKYFTRLVKDKNSVCLMAFADGKPVAYIACGLKDFDYRKSKNLELQNMGTIPEYRSKGIGSKLIMKVKEWGKRQGFKRIYVNSYFHNHRAIKFYKKNAFAEIDLSLEMKI</sequence>
<dbReference type="Gene3D" id="3.40.630.30">
    <property type="match status" value="1"/>
</dbReference>
<organism evidence="4 5">
    <name type="scientific">Candidatus Roizmanbacteria bacterium RIFCSPHIGHO2_01_FULL_39_12c</name>
    <dbReference type="NCBI Taxonomy" id="1802031"/>
    <lineage>
        <taxon>Bacteria</taxon>
        <taxon>Candidatus Roizmaniibacteriota</taxon>
    </lineage>
</organism>
<keyword evidence="1" id="KW-0808">Transferase</keyword>
<protein>
    <recommendedName>
        <fullName evidence="3">N-acetyltransferase domain-containing protein</fullName>
    </recommendedName>
</protein>
<evidence type="ECO:0000256" key="1">
    <source>
        <dbReference type="ARBA" id="ARBA00022679"/>
    </source>
</evidence>
<evidence type="ECO:0000256" key="2">
    <source>
        <dbReference type="ARBA" id="ARBA00023315"/>
    </source>
</evidence>
<name>A0A1F7GE07_9BACT</name>
<evidence type="ECO:0000313" key="4">
    <source>
        <dbReference type="EMBL" id="OGK17096.1"/>
    </source>
</evidence>
<dbReference type="GO" id="GO:0016747">
    <property type="term" value="F:acyltransferase activity, transferring groups other than amino-acyl groups"/>
    <property type="evidence" value="ECO:0007669"/>
    <property type="project" value="InterPro"/>
</dbReference>
<dbReference type="CDD" id="cd04301">
    <property type="entry name" value="NAT_SF"/>
    <property type="match status" value="1"/>
</dbReference>
<dbReference type="AlphaFoldDB" id="A0A1F7GE07"/>
<comment type="caution">
    <text evidence="4">The sequence shown here is derived from an EMBL/GenBank/DDBJ whole genome shotgun (WGS) entry which is preliminary data.</text>
</comment>
<feature type="domain" description="N-acetyltransferase" evidence="3">
    <location>
        <begin position="2"/>
        <end position="153"/>
    </location>
</feature>
<dbReference type="EMBL" id="MFZG01000012">
    <property type="protein sequence ID" value="OGK17096.1"/>
    <property type="molecule type" value="Genomic_DNA"/>
</dbReference>
<dbReference type="InterPro" id="IPR016181">
    <property type="entry name" value="Acyl_CoA_acyltransferase"/>
</dbReference>
<evidence type="ECO:0000259" key="3">
    <source>
        <dbReference type="PROSITE" id="PS51186"/>
    </source>
</evidence>
<proteinExistence type="predicted"/>
<dbReference type="PANTHER" id="PTHR42919:SF8">
    <property type="entry name" value="N-ALPHA-ACETYLTRANSFERASE 50"/>
    <property type="match status" value="1"/>
</dbReference>
<dbReference type="PANTHER" id="PTHR42919">
    <property type="entry name" value="N-ALPHA-ACETYLTRANSFERASE"/>
    <property type="match status" value="1"/>
</dbReference>
<keyword evidence="2" id="KW-0012">Acyltransferase</keyword>
<dbReference type="InterPro" id="IPR051556">
    <property type="entry name" value="N-term/lysine_N-AcTrnsfr"/>
</dbReference>
<dbReference type="Proteomes" id="UP000177208">
    <property type="component" value="Unassembled WGS sequence"/>
</dbReference>
<reference evidence="4 5" key="1">
    <citation type="journal article" date="2016" name="Nat. Commun.">
        <title>Thousands of microbial genomes shed light on interconnected biogeochemical processes in an aquifer system.</title>
        <authorList>
            <person name="Anantharaman K."/>
            <person name="Brown C.T."/>
            <person name="Hug L.A."/>
            <person name="Sharon I."/>
            <person name="Castelle C.J."/>
            <person name="Probst A.J."/>
            <person name="Thomas B.C."/>
            <person name="Singh A."/>
            <person name="Wilkins M.J."/>
            <person name="Karaoz U."/>
            <person name="Brodie E.L."/>
            <person name="Williams K.H."/>
            <person name="Hubbard S.S."/>
            <person name="Banfield J.F."/>
        </authorList>
    </citation>
    <scope>NUCLEOTIDE SEQUENCE [LARGE SCALE GENOMIC DNA]</scope>
</reference>
<dbReference type="Pfam" id="PF00583">
    <property type="entry name" value="Acetyltransf_1"/>
    <property type="match status" value="1"/>
</dbReference>
<dbReference type="SUPFAM" id="SSF55729">
    <property type="entry name" value="Acyl-CoA N-acyltransferases (Nat)"/>
    <property type="match status" value="1"/>
</dbReference>
<dbReference type="PROSITE" id="PS51186">
    <property type="entry name" value="GNAT"/>
    <property type="match status" value="1"/>
</dbReference>
<dbReference type="InterPro" id="IPR000182">
    <property type="entry name" value="GNAT_dom"/>
</dbReference>